<dbReference type="GO" id="GO:0005615">
    <property type="term" value="C:extracellular space"/>
    <property type="evidence" value="ECO:0007669"/>
    <property type="project" value="TreeGrafter"/>
</dbReference>
<dbReference type="InterPro" id="IPR036880">
    <property type="entry name" value="Kunitz_BPTI_sf"/>
</dbReference>
<evidence type="ECO:0000256" key="4">
    <source>
        <dbReference type="ARBA" id="ARBA00023157"/>
    </source>
</evidence>
<dbReference type="CDD" id="cd00109">
    <property type="entry name" value="Kunitz-type"/>
    <property type="match status" value="1"/>
</dbReference>
<dbReference type="SMART" id="SM00131">
    <property type="entry name" value="KU"/>
    <property type="match status" value="2"/>
</dbReference>
<evidence type="ECO:0000313" key="8">
    <source>
        <dbReference type="WBParaSite" id="TTAC_0000495901-mRNA-1"/>
    </source>
</evidence>
<evidence type="ECO:0000256" key="2">
    <source>
        <dbReference type="ARBA" id="ARBA00022525"/>
    </source>
</evidence>
<proteinExistence type="predicted"/>
<keyword evidence="2" id="KW-0964">Secreted</keyword>
<dbReference type="EMBL" id="UYWX01005736">
    <property type="protein sequence ID" value="VDM25927.1"/>
    <property type="molecule type" value="Genomic_DNA"/>
</dbReference>
<evidence type="ECO:0000313" key="7">
    <source>
        <dbReference type="Proteomes" id="UP000274429"/>
    </source>
</evidence>
<dbReference type="STRING" id="6205.A0A0R3WW19"/>
<dbReference type="GO" id="GO:0048019">
    <property type="term" value="F:receptor antagonist activity"/>
    <property type="evidence" value="ECO:0007669"/>
    <property type="project" value="TreeGrafter"/>
</dbReference>
<dbReference type="OrthoDB" id="4473401at2759"/>
<name>A0A0R3WW19_HYDTA</name>
<organism evidence="8">
    <name type="scientific">Hydatigena taeniaeformis</name>
    <name type="common">Feline tapeworm</name>
    <name type="synonym">Taenia taeniaeformis</name>
    <dbReference type="NCBI Taxonomy" id="6205"/>
    <lineage>
        <taxon>Eukaryota</taxon>
        <taxon>Metazoa</taxon>
        <taxon>Spiralia</taxon>
        <taxon>Lophotrochozoa</taxon>
        <taxon>Platyhelminthes</taxon>
        <taxon>Cestoda</taxon>
        <taxon>Eucestoda</taxon>
        <taxon>Cyclophyllidea</taxon>
        <taxon>Taeniidae</taxon>
        <taxon>Hydatigera</taxon>
    </lineage>
</organism>
<protein>
    <submittedName>
        <fullName evidence="8">BPTI/Kunitz inhibitor domain-containing protein</fullName>
    </submittedName>
</protein>
<comment type="subcellular location">
    <subcellularLocation>
        <location evidence="1">Secreted</location>
    </subcellularLocation>
</comment>
<reference evidence="8" key="1">
    <citation type="submission" date="2017-02" db="UniProtKB">
        <authorList>
            <consortium name="WormBaseParasite"/>
        </authorList>
    </citation>
    <scope>IDENTIFICATION</scope>
</reference>
<dbReference type="InterPro" id="IPR002223">
    <property type="entry name" value="Kunitz_BPTI"/>
</dbReference>
<dbReference type="PROSITE" id="PS50279">
    <property type="entry name" value="BPTI_KUNITZ_2"/>
    <property type="match status" value="1"/>
</dbReference>
<dbReference type="Proteomes" id="UP000274429">
    <property type="component" value="Unassembled WGS sequence"/>
</dbReference>
<evidence type="ECO:0000313" key="6">
    <source>
        <dbReference type="EMBL" id="VDM25927.1"/>
    </source>
</evidence>
<dbReference type="InterPro" id="IPR020901">
    <property type="entry name" value="Prtase_inh_Kunz-CS"/>
</dbReference>
<evidence type="ECO:0000259" key="5">
    <source>
        <dbReference type="PROSITE" id="PS50279"/>
    </source>
</evidence>
<dbReference type="SUPFAM" id="SSF57362">
    <property type="entry name" value="BPTI-like"/>
    <property type="match status" value="2"/>
</dbReference>
<evidence type="ECO:0000256" key="1">
    <source>
        <dbReference type="ARBA" id="ARBA00004613"/>
    </source>
</evidence>
<feature type="domain" description="BPTI/Kunitz inhibitor" evidence="5">
    <location>
        <begin position="59"/>
        <end position="120"/>
    </location>
</feature>
<reference evidence="6 7" key="2">
    <citation type="submission" date="2018-11" db="EMBL/GenBank/DDBJ databases">
        <authorList>
            <consortium name="Pathogen Informatics"/>
        </authorList>
    </citation>
    <scope>NUCLEOTIDE SEQUENCE [LARGE SCALE GENOMIC DNA]</scope>
</reference>
<dbReference type="GO" id="GO:0050431">
    <property type="term" value="F:transforming growth factor beta binding"/>
    <property type="evidence" value="ECO:0007669"/>
    <property type="project" value="TreeGrafter"/>
</dbReference>
<dbReference type="PANTHER" id="PTHR45938:SF11">
    <property type="entry name" value="WAP, KAZAL, IMMUNOGLOBULIN, KUNITZ AND NTR DOMAIN-CONTAINING PROTEIN 2-LIKE"/>
    <property type="match status" value="1"/>
</dbReference>
<dbReference type="GO" id="GO:0004867">
    <property type="term" value="F:serine-type endopeptidase inhibitor activity"/>
    <property type="evidence" value="ECO:0007669"/>
    <property type="project" value="InterPro"/>
</dbReference>
<accession>A0A0R3WW19</accession>
<dbReference type="PANTHER" id="PTHR45938">
    <property type="entry name" value="ACP24A4-RELATED"/>
    <property type="match status" value="1"/>
</dbReference>
<dbReference type="AlphaFoldDB" id="A0A0R3WW19"/>
<keyword evidence="3" id="KW-0732">Signal</keyword>
<keyword evidence="7" id="KW-1185">Reference proteome</keyword>
<dbReference type="Gene3D" id="4.10.410.10">
    <property type="entry name" value="Pancreatic trypsin inhibitor Kunitz domain"/>
    <property type="match status" value="2"/>
</dbReference>
<dbReference type="Pfam" id="PF00014">
    <property type="entry name" value="Kunitz_BPTI"/>
    <property type="match status" value="2"/>
</dbReference>
<keyword evidence="4" id="KW-1015">Disulfide bond</keyword>
<dbReference type="PROSITE" id="PS00280">
    <property type="entry name" value="BPTI_KUNITZ_1"/>
    <property type="match status" value="1"/>
</dbReference>
<evidence type="ECO:0000256" key="3">
    <source>
        <dbReference type="ARBA" id="ARBA00022729"/>
    </source>
</evidence>
<gene>
    <name evidence="6" type="ORF">TTAC_LOCUS4945</name>
</gene>
<dbReference type="WBParaSite" id="TTAC_0000495901-mRNA-1">
    <property type="protein sequence ID" value="TTAC_0000495901-mRNA-1"/>
    <property type="gene ID" value="TTAC_0000495901"/>
</dbReference>
<sequence length="148" mass="16776">MPHITACSELKDTEKLLWYYDQIEKQCLSTSDCILNDNRFQSEADCKSACLPKSPLNRCLVPPKAGYAQCAYSGNRSGPSTTIQKAYYDKVHERCSWFVYLGCGGSDNQFASIEECNDSCMTPEALTTIRQSRFSEKISLRPFNHQYS</sequence>